<evidence type="ECO:0000256" key="4">
    <source>
        <dbReference type="PROSITE-ProRule" id="PRU00175"/>
    </source>
</evidence>
<dbReference type="KEGG" id="peu:105121076"/>
<dbReference type="RefSeq" id="XP_011017872.1">
    <property type="nucleotide sequence ID" value="XM_011019570.1"/>
</dbReference>
<evidence type="ECO:0000259" key="5">
    <source>
        <dbReference type="PROSITE" id="PS50089"/>
    </source>
</evidence>
<evidence type="ECO:0000256" key="1">
    <source>
        <dbReference type="ARBA" id="ARBA00022723"/>
    </source>
</evidence>
<dbReference type="PROSITE" id="PS50089">
    <property type="entry name" value="ZF_RING_2"/>
    <property type="match status" value="1"/>
</dbReference>
<organism evidence="6 7">
    <name type="scientific">Populus euphratica</name>
    <name type="common">Euphrates poplar</name>
    <dbReference type="NCBI Taxonomy" id="75702"/>
    <lineage>
        <taxon>Eukaryota</taxon>
        <taxon>Viridiplantae</taxon>
        <taxon>Streptophyta</taxon>
        <taxon>Embryophyta</taxon>
        <taxon>Tracheophyta</taxon>
        <taxon>Spermatophyta</taxon>
        <taxon>Magnoliopsida</taxon>
        <taxon>eudicotyledons</taxon>
        <taxon>Gunneridae</taxon>
        <taxon>Pentapetalae</taxon>
        <taxon>rosids</taxon>
        <taxon>fabids</taxon>
        <taxon>Malpighiales</taxon>
        <taxon>Salicaceae</taxon>
        <taxon>Saliceae</taxon>
        <taxon>Populus</taxon>
    </lineage>
</organism>
<dbReference type="CDD" id="cd16448">
    <property type="entry name" value="RING-H2"/>
    <property type="match status" value="1"/>
</dbReference>
<dbReference type="GeneID" id="105121076"/>
<dbReference type="Pfam" id="PF00097">
    <property type="entry name" value="zf-C3HC4"/>
    <property type="match status" value="1"/>
</dbReference>
<dbReference type="SUPFAM" id="SSF57850">
    <property type="entry name" value="RING/U-box"/>
    <property type="match status" value="1"/>
</dbReference>
<dbReference type="Gene3D" id="3.30.40.10">
    <property type="entry name" value="Zinc/RING finger domain, C3HC4 (zinc finger)"/>
    <property type="match status" value="1"/>
</dbReference>
<evidence type="ECO:0000313" key="7">
    <source>
        <dbReference type="RefSeq" id="XP_011017872.1"/>
    </source>
</evidence>
<reference evidence="7" key="1">
    <citation type="submission" date="2025-08" db="UniProtKB">
        <authorList>
            <consortium name="RefSeq"/>
        </authorList>
    </citation>
    <scope>IDENTIFICATION</scope>
</reference>
<keyword evidence="6" id="KW-1185">Reference proteome</keyword>
<feature type="domain" description="RING-type" evidence="5">
    <location>
        <begin position="168"/>
        <end position="226"/>
    </location>
</feature>
<evidence type="ECO:0000256" key="3">
    <source>
        <dbReference type="ARBA" id="ARBA00022833"/>
    </source>
</evidence>
<dbReference type="AlphaFoldDB" id="A0AAJ6TUH9"/>
<evidence type="ECO:0000256" key="2">
    <source>
        <dbReference type="ARBA" id="ARBA00022771"/>
    </source>
</evidence>
<keyword evidence="3" id="KW-0862">Zinc</keyword>
<dbReference type="GO" id="GO:0008270">
    <property type="term" value="F:zinc ion binding"/>
    <property type="evidence" value="ECO:0007669"/>
    <property type="project" value="UniProtKB-KW"/>
</dbReference>
<accession>A0AAJ6TUH9</accession>
<keyword evidence="2 4" id="KW-0863">Zinc-finger</keyword>
<dbReference type="SMART" id="SM00184">
    <property type="entry name" value="RING"/>
    <property type="match status" value="1"/>
</dbReference>
<name>A0AAJ6TUH9_POPEU</name>
<dbReference type="InterPro" id="IPR001841">
    <property type="entry name" value="Znf_RING"/>
</dbReference>
<gene>
    <name evidence="7" type="primary">LOC105121076</name>
</gene>
<evidence type="ECO:0000313" key="6">
    <source>
        <dbReference type="Proteomes" id="UP000694918"/>
    </source>
</evidence>
<dbReference type="Proteomes" id="UP000694918">
    <property type="component" value="Unplaced"/>
</dbReference>
<keyword evidence="1" id="KW-0479">Metal-binding</keyword>
<dbReference type="InterPro" id="IPR018957">
    <property type="entry name" value="Znf_C3HC4_RING-type"/>
</dbReference>
<proteinExistence type="predicted"/>
<dbReference type="InterPro" id="IPR013083">
    <property type="entry name" value="Znf_RING/FYVE/PHD"/>
</dbReference>
<dbReference type="PANTHER" id="PTHR31150:SF6">
    <property type="entry name" value="ZINC ION BINDING PROTEIN"/>
    <property type="match status" value="1"/>
</dbReference>
<sequence length="239" mass="26558">MQCELKVHEAWLEKKDCNLFVSNDMPCSSGTALLAGQKSYLLDSSELRPLSPRVDASDGSLKLLNVHHSHARQNYNLGRSIVLKRSRHHYGHQYSRRNSGSHADASTSRGKAALSCDERLTFKLSSHLGSEPGCHMGNKELEFSRPDRVRFNSLVMDAVLSDALKVVCGICQKLVRRKPYFIGNALTAGEFSVVAILVCGHVYHSECLEQKTSLEDMRDPPCPLCSGLLSEEDASREQE</sequence>
<protein>
    <submittedName>
        <fullName evidence="7">Uncharacterized protein LOC105121076 isoform X1</fullName>
    </submittedName>
</protein>
<dbReference type="PANTHER" id="PTHR31150">
    <property type="entry name" value="EXPRESSED PROTEIN"/>
    <property type="match status" value="1"/>
</dbReference>